<keyword evidence="4" id="KW-1185">Reference proteome</keyword>
<dbReference type="InterPro" id="IPR015421">
    <property type="entry name" value="PyrdxlP-dep_Trfase_major"/>
</dbReference>
<dbReference type="AlphaFoldDB" id="A0AAE0U9C2"/>
<reference evidence="3" key="1">
    <citation type="journal article" date="2023" name="Mol. Phylogenet. Evol.">
        <title>Genome-scale phylogeny and comparative genomics of the fungal order Sordariales.</title>
        <authorList>
            <person name="Hensen N."/>
            <person name="Bonometti L."/>
            <person name="Westerberg I."/>
            <person name="Brannstrom I.O."/>
            <person name="Guillou S."/>
            <person name="Cros-Aarteil S."/>
            <person name="Calhoun S."/>
            <person name="Haridas S."/>
            <person name="Kuo A."/>
            <person name="Mondo S."/>
            <person name="Pangilinan J."/>
            <person name="Riley R."/>
            <person name="LaButti K."/>
            <person name="Andreopoulos B."/>
            <person name="Lipzen A."/>
            <person name="Chen C."/>
            <person name="Yan M."/>
            <person name="Daum C."/>
            <person name="Ng V."/>
            <person name="Clum A."/>
            <person name="Steindorff A."/>
            <person name="Ohm R.A."/>
            <person name="Martin F."/>
            <person name="Silar P."/>
            <person name="Natvig D.O."/>
            <person name="Lalanne C."/>
            <person name="Gautier V."/>
            <person name="Ament-Velasquez S.L."/>
            <person name="Kruys A."/>
            <person name="Hutchinson M.I."/>
            <person name="Powell A.J."/>
            <person name="Barry K."/>
            <person name="Miller A.N."/>
            <person name="Grigoriev I.V."/>
            <person name="Debuchy R."/>
            <person name="Gladieux P."/>
            <person name="Hiltunen Thoren M."/>
            <person name="Johannesson H."/>
        </authorList>
    </citation>
    <scope>NUCLEOTIDE SEQUENCE</scope>
    <source>
        <strain evidence="3">FGSC 1904</strain>
    </source>
</reference>
<dbReference type="GO" id="GO:0008265">
    <property type="term" value="F:molybdenum cofactor sulfurtransferase activity"/>
    <property type="evidence" value="ECO:0007669"/>
    <property type="project" value="TreeGrafter"/>
</dbReference>
<dbReference type="EMBL" id="JAUTDP010000010">
    <property type="protein sequence ID" value="KAK3395602.1"/>
    <property type="molecule type" value="Genomic_DNA"/>
</dbReference>
<name>A0AAE0U9C2_SORBR</name>
<dbReference type="PANTHER" id="PTHR14237">
    <property type="entry name" value="MOLYBDOPTERIN COFACTOR SULFURASE MOSC"/>
    <property type="match status" value="1"/>
</dbReference>
<evidence type="ECO:0000313" key="3">
    <source>
        <dbReference type="EMBL" id="KAK3395602.1"/>
    </source>
</evidence>
<dbReference type="GO" id="GO:0043545">
    <property type="term" value="P:molybdopterin cofactor metabolic process"/>
    <property type="evidence" value="ECO:0007669"/>
    <property type="project" value="TreeGrafter"/>
</dbReference>
<dbReference type="Gene3D" id="3.40.640.10">
    <property type="entry name" value="Type I PLP-dependent aspartate aminotransferase-like (Major domain)"/>
    <property type="match status" value="1"/>
</dbReference>
<comment type="caution">
    <text evidence="3">The sequence shown here is derived from an EMBL/GenBank/DDBJ whole genome shotgun (WGS) entry which is preliminary data.</text>
</comment>
<feature type="domain" description="Aminotransferase class V" evidence="2">
    <location>
        <begin position="81"/>
        <end position="407"/>
    </location>
</feature>
<dbReference type="SUPFAM" id="SSF53383">
    <property type="entry name" value="PLP-dependent transferases"/>
    <property type="match status" value="1"/>
</dbReference>
<organism evidence="3 4">
    <name type="scientific">Sordaria brevicollis</name>
    <dbReference type="NCBI Taxonomy" id="83679"/>
    <lineage>
        <taxon>Eukaryota</taxon>
        <taxon>Fungi</taxon>
        <taxon>Dikarya</taxon>
        <taxon>Ascomycota</taxon>
        <taxon>Pezizomycotina</taxon>
        <taxon>Sordariomycetes</taxon>
        <taxon>Sordariomycetidae</taxon>
        <taxon>Sordariales</taxon>
        <taxon>Sordariaceae</taxon>
        <taxon>Sordaria</taxon>
    </lineage>
</organism>
<feature type="region of interest" description="Disordered" evidence="1">
    <location>
        <begin position="1"/>
        <end position="43"/>
    </location>
</feature>
<gene>
    <name evidence="3" type="ORF">B0T20DRAFT_360402</name>
</gene>
<keyword evidence="3" id="KW-0808">Transferase</keyword>
<proteinExistence type="predicted"/>
<evidence type="ECO:0000313" key="4">
    <source>
        <dbReference type="Proteomes" id="UP001281003"/>
    </source>
</evidence>
<protein>
    <submittedName>
        <fullName evidence="3">Pyridoxal phosphate-dependent transferase</fullName>
    </submittedName>
</protein>
<dbReference type="Pfam" id="PF00266">
    <property type="entry name" value="Aminotran_5"/>
    <property type="match status" value="1"/>
</dbReference>
<evidence type="ECO:0000259" key="2">
    <source>
        <dbReference type="Pfam" id="PF00266"/>
    </source>
</evidence>
<sequence length="653" mass="71633">MSRLNILNRLSKKGRERRAVGTTNDSPRRSSEEKTSSEYPAMTSINFPFSSNKRLALAESPYDKPVEKIRKEEYAHMNNGVYLDHSGTTIYAQSTVKRFAEKMTSNLYGNPHSANEPAKFAGDMVDSVREKTLRFLGADPRHFDLVFVANATAAIKLVADCFRDLSEQTRAGTFWYGYHRDAHTSLVGVRELTKGPHSHKCFESDTEVEDWIEGSNSFGQPSGSLALFAYPGQSNLTGRRLPLSWTGRIRHDRTKRLRNTYTLLDAAALAMTSPMSYVFEDPETAPDFTCVSFYKIFGFPDVGGLIIRKDSGHILALRKYFGGGTVNMVSAVGGAWHVSKGLETSNTHESEHGAGGLHEGLEDGTLPFHSLLALGEAIDVHKELFGSMENISVHTSALVRRLYQGMKGMRYDNGQPLCKIYHSGEEDLLLESGRKRDDVYGDARVQGATVAFNVFREDGTYESYARVEKMANDRGIYVRSGGVCNPGGIFTSLQYEPWMLNRAKSAGHHCGSNGLSIINELPTGVVRASLGAMSTTQDVQTFLSFLRESFLEKDGPAVPAAKKSNIKKRRHQSQPHFDGFSFFTTTAAGPDSNAAAAGGRAIMGEATKRTATSILPPSPTPTNASCGQEERGEAAVLMMKPRCLERVGSAVSV</sequence>
<dbReference type="InterPro" id="IPR000192">
    <property type="entry name" value="Aminotrans_V_dom"/>
</dbReference>
<dbReference type="PANTHER" id="PTHR14237:SF80">
    <property type="entry name" value="MOLYBDENUM COFACTOR SULFURASE"/>
    <property type="match status" value="1"/>
</dbReference>
<feature type="compositionally biased region" description="Basic and acidic residues" evidence="1">
    <location>
        <begin position="26"/>
        <end position="36"/>
    </location>
</feature>
<evidence type="ECO:0000256" key="1">
    <source>
        <dbReference type="SAM" id="MobiDB-lite"/>
    </source>
</evidence>
<dbReference type="InterPro" id="IPR015424">
    <property type="entry name" value="PyrdxlP-dep_Trfase"/>
</dbReference>
<accession>A0AAE0U9C2</accession>
<dbReference type="Proteomes" id="UP001281003">
    <property type="component" value="Unassembled WGS sequence"/>
</dbReference>
<reference evidence="3" key="2">
    <citation type="submission" date="2023-07" db="EMBL/GenBank/DDBJ databases">
        <authorList>
            <consortium name="Lawrence Berkeley National Laboratory"/>
            <person name="Haridas S."/>
            <person name="Hensen N."/>
            <person name="Bonometti L."/>
            <person name="Westerberg I."/>
            <person name="Brannstrom I.O."/>
            <person name="Guillou S."/>
            <person name="Cros-Aarteil S."/>
            <person name="Calhoun S."/>
            <person name="Kuo A."/>
            <person name="Mondo S."/>
            <person name="Pangilinan J."/>
            <person name="Riley R."/>
            <person name="LaButti K."/>
            <person name="Andreopoulos B."/>
            <person name="Lipzen A."/>
            <person name="Chen C."/>
            <person name="Yanf M."/>
            <person name="Daum C."/>
            <person name="Ng V."/>
            <person name="Clum A."/>
            <person name="Steindorff A."/>
            <person name="Ohm R."/>
            <person name="Martin F."/>
            <person name="Silar P."/>
            <person name="Natvig D."/>
            <person name="Lalanne C."/>
            <person name="Gautier V."/>
            <person name="Ament-velasquez S.L."/>
            <person name="Kruys A."/>
            <person name="Hutchinson M.I."/>
            <person name="Powell A.J."/>
            <person name="Barry K."/>
            <person name="Miller A.N."/>
            <person name="Grigoriev I.V."/>
            <person name="Debuchy R."/>
            <person name="Gladieux P."/>
            <person name="Thoren M.H."/>
            <person name="Johannesson H."/>
        </authorList>
    </citation>
    <scope>NUCLEOTIDE SEQUENCE</scope>
    <source>
        <strain evidence="3">FGSC 1904</strain>
    </source>
</reference>